<dbReference type="EMBL" id="AVGG01000001">
    <property type="protein sequence ID" value="ESU29892.1"/>
    <property type="molecule type" value="Genomic_DNA"/>
</dbReference>
<dbReference type="RefSeq" id="WP_023578069.1">
    <property type="nucleotide sequence ID" value="NZ_AVGG01000001.1"/>
</dbReference>
<proteinExistence type="predicted"/>
<keyword evidence="1" id="KW-0732">Signal</keyword>
<organism evidence="2 3">
    <name type="scientific">Flavobacterium limnosediminis JC2902</name>
    <dbReference type="NCBI Taxonomy" id="1341181"/>
    <lineage>
        <taxon>Bacteria</taxon>
        <taxon>Pseudomonadati</taxon>
        <taxon>Bacteroidota</taxon>
        <taxon>Flavobacteriia</taxon>
        <taxon>Flavobacteriales</taxon>
        <taxon>Flavobacteriaceae</taxon>
        <taxon>Flavobacterium</taxon>
    </lineage>
</organism>
<dbReference type="eggNOG" id="ENOG5033BNR">
    <property type="taxonomic scope" value="Bacteria"/>
</dbReference>
<evidence type="ECO:0008006" key="4">
    <source>
        <dbReference type="Google" id="ProtNLM"/>
    </source>
</evidence>
<feature type="signal peptide" evidence="1">
    <location>
        <begin position="1"/>
        <end position="22"/>
    </location>
</feature>
<dbReference type="OrthoDB" id="163809at2"/>
<dbReference type="PATRIC" id="fig|1341181.4.peg.365"/>
<dbReference type="Proteomes" id="UP000018004">
    <property type="component" value="Unassembled WGS sequence"/>
</dbReference>
<sequence>MKSKIVICCILFLMVACSSAKKSDNTINQKLDSKTDKEIVLVKVSNDSRCPEGVECVWAGEVTFEVAAYENGKILEQMQFTLNQNTAEEIRAWFVLHLPENNKELKAIGVVPYPKEGMKIQPKDYYIQLVY</sequence>
<comment type="caution">
    <text evidence="2">The sequence shown here is derived from an EMBL/GenBank/DDBJ whole genome shotgun (WGS) entry which is preliminary data.</text>
</comment>
<dbReference type="PROSITE" id="PS51257">
    <property type="entry name" value="PROKAR_LIPOPROTEIN"/>
    <property type="match status" value="1"/>
</dbReference>
<dbReference type="STRING" id="1341181.FLJC2902T_03720"/>
<feature type="chain" id="PRO_5004750999" description="Lipoprotein" evidence="1">
    <location>
        <begin position="23"/>
        <end position="131"/>
    </location>
</feature>
<evidence type="ECO:0000313" key="2">
    <source>
        <dbReference type="EMBL" id="ESU29892.1"/>
    </source>
</evidence>
<dbReference type="AlphaFoldDB" id="V6SUN6"/>
<accession>V6SUN6</accession>
<evidence type="ECO:0000256" key="1">
    <source>
        <dbReference type="SAM" id="SignalP"/>
    </source>
</evidence>
<evidence type="ECO:0000313" key="3">
    <source>
        <dbReference type="Proteomes" id="UP000018004"/>
    </source>
</evidence>
<keyword evidence="3" id="KW-1185">Reference proteome</keyword>
<reference evidence="2 3" key="1">
    <citation type="submission" date="2013-08" db="EMBL/GenBank/DDBJ databases">
        <title>Flavobacterium limnosediminis JC2902 genome sequencing.</title>
        <authorList>
            <person name="Lee K."/>
            <person name="Yi H."/>
            <person name="Park S."/>
            <person name="Chun J."/>
        </authorList>
    </citation>
    <scope>NUCLEOTIDE SEQUENCE [LARGE SCALE GENOMIC DNA]</scope>
    <source>
        <strain evidence="2 3">JC2902</strain>
    </source>
</reference>
<name>V6SUN6_9FLAO</name>
<gene>
    <name evidence="2" type="ORF">FLJC2902T_03720</name>
</gene>
<protein>
    <recommendedName>
        <fullName evidence="4">Lipoprotein</fullName>
    </recommendedName>
</protein>